<dbReference type="OrthoDB" id="411581at2759"/>
<sequence length="636" mass="70229">MSSTTLSKRTARLLPPSSSSCKPKSLLECLTRTTAADPLSLLRPTSSLRDLHQIHAHLLAAGHLADPHSLSKFIALLAALSPHHLAYSHLLLAHSPSAPTVFALNTLIKNSPHQAFHFYRQILRSPTLSPDNYTFTFLIRAAALLSSAGAGPVVHAAAFKRGHCRDPHVRSGLIHMYAGAGAVGACRLVYNDPGGLDVVTQTAMIGAYVASGEIDLARKLFDEMPYRDHIAWNAMIAGYTHGGRSREALDLFSAMQEEGISVTEATMVSVLTACAQLGVLVQGRWAHEYAEKKKLRLTVTLGTALIDMYFKCGSVGKAMEVFESMPEKNVYTWSSAMSGLAMNGDGKRCVKVFEAMEKEGIRPNEVTFVAVLRGCSTAGLIEEGEVIFDAMKMKYSLDVWPEHYGCMVDLYGRSGQLEKALNFISKMPFKPHVGAWGALLNACRIYRNIEIGELAMSKIVELEAMNDAAYVLLSNIYADSRDWKGVSGVRETMKARGVRKEPGCSTIEVKGEVHEFFVGDRSHSRYQEIEAMLGSTNQRLKLAGFEARTDEVLFDIEEEEKETALCWHSEKLAIAFGLIALEEGEVIRVAVNLRMCLDCHDAIKLISKVFDREIVVRDRNRFHHLKDGECSCLGYW</sequence>
<dbReference type="Pfam" id="PF01535">
    <property type="entry name" value="PPR"/>
    <property type="match status" value="2"/>
</dbReference>
<evidence type="ECO:0000313" key="5">
    <source>
        <dbReference type="EMBL" id="PKA47630.1"/>
    </source>
</evidence>
<feature type="region of interest" description="Disordered" evidence="3">
    <location>
        <begin position="1"/>
        <end position="20"/>
    </location>
</feature>
<keyword evidence="6" id="KW-1185">Reference proteome</keyword>
<dbReference type="InterPro" id="IPR046848">
    <property type="entry name" value="E_motif"/>
</dbReference>
<proteinExistence type="predicted"/>
<dbReference type="InterPro" id="IPR046960">
    <property type="entry name" value="PPR_At4g14850-like_plant"/>
</dbReference>
<dbReference type="AlphaFoldDB" id="A0A2H9ZWE9"/>
<keyword evidence="1" id="KW-0677">Repeat</keyword>
<name>A0A2H9ZWE9_9ASPA</name>
<evidence type="ECO:0000259" key="4">
    <source>
        <dbReference type="Pfam" id="PF14432"/>
    </source>
</evidence>
<evidence type="ECO:0000313" key="6">
    <source>
        <dbReference type="Proteomes" id="UP000236161"/>
    </source>
</evidence>
<feature type="repeat" description="PPR" evidence="2">
    <location>
        <begin position="228"/>
        <end position="262"/>
    </location>
</feature>
<dbReference type="Pfam" id="PF14432">
    <property type="entry name" value="DYW_deaminase"/>
    <property type="match status" value="1"/>
</dbReference>
<dbReference type="GO" id="GO:0016787">
    <property type="term" value="F:hydrolase activity"/>
    <property type="evidence" value="ECO:0007669"/>
    <property type="project" value="UniProtKB-KW"/>
</dbReference>
<dbReference type="FunFam" id="1.25.40.10:FF:000184">
    <property type="entry name" value="Pentatricopeptide repeat-containing protein, chloroplastic"/>
    <property type="match status" value="1"/>
</dbReference>
<protein>
    <submittedName>
        <fullName evidence="5">Pentatricopeptide repeat-containing protein</fullName>
        <ecNumber evidence="5">3.6.1.-</ecNumber>
    </submittedName>
</protein>
<reference evidence="5 6" key="1">
    <citation type="journal article" date="2017" name="Nature">
        <title>The Apostasia genome and the evolution of orchids.</title>
        <authorList>
            <person name="Zhang G.Q."/>
            <person name="Liu K.W."/>
            <person name="Li Z."/>
            <person name="Lohaus R."/>
            <person name="Hsiao Y.Y."/>
            <person name="Niu S.C."/>
            <person name="Wang J.Y."/>
            <person name="Lin Y.C."/>
            <person name="Xu Q."/>
            <person name="Chen L.J."/>
            <person name="Yoshida K."/>
            <person name="Fujiwara S."/>
            <person name="Wang Z.W."/>
            <person name="Zhang Y.Q."/>
            <person name="Mitsuda N."/>
            <person name="Wang M."/>
            <person name="Liu G.H."/>
            <person name="Pecoraro L."/>
            <person name="Huang H.X."/>
            <person name="Xiao X.J."/>
            <person name="Lin M."/>
            <person name="Wu X.Y."/>
            <person name="Wu W.L."/>
            <person name="Chen Y.Y."/>
            <person name="Chang S.B."/>
            <person name="Sakamoto S."/>
            <person name="Ohme-Takagi M."/>
            <person name="Yagi M."/>
            <person name="Zeng S.J."/>
            <person name="Shen C.Y."/>
            <person name="Yeh C.M."/>
            <person name="Luo Y.B."/>
            <person name="Tsai W.C."/>
            <person name="Van de Peer Y."/>
            <person name="Liu Z.J."/>
        </authorList>
    </citation>
    <scope>NUCLEOTIDE SEQUENCE [LARGE SCALE GENOMIC DNA]</scope>
    <source>
        <strain evidence="6">cv. Shenzhen</strain>
        <tissue evidence="5">Stem</tissue>
    </source>
</reference>
<evidence type="ECO:0000256" key="3">
    <source>
        <dbReference type="SAM" id="MobiDB-lite"/>
    </source>
</evidence>
<dbReference type="PANTHER" id="PTHR47926">
    <property type="entry name" value="PENTATRICOPEPTIDE REPEAT-CONTAINING PROTEIN"/>
    <property type="match status" value="1"/>
</dbReference>
<dbReference type="GO" id="GO:0003723">
    <property type="term" value="F:RNA binding"/>
    <property type="evidence" value="ECO:0007669"/>
    <property type="project" value="InterPro"/>
</dbReference>
<dbReference type="InterPro" id="IPR011990">
    <property type="entry name" value="TPR-like_helical_dom_sf"/>
</dbReference>
<feature type="repeat" description="PPR" evidence="2">
    <location>
        <begin position="197"/>
        <end position="227"/>
    </location>
</feature>
<dbReference type="EMBL" id="KZ453122">
    <property type="protein sequence ID" value="PKA47630.1"/>
    <property type="molecule type" value="Genomic_DNA"/>
</dbReference>
<organism evidence="5 6">
    <name type="scientific">Apostasia shenzhenica</name>
    <dbReference type="NCBI Taxonomy" id="1088818"/>
    <lineage>
        <taxon>Eukaryota</taxon>
        <taxon>Viridiplantae</taxon>
        <taxon>Streptophyta</taxon>
        <taxon>Embryophyta</taxon>
        <taxon>Tracheophyta</taxon>
        <taxon>Spermatophyta</taxon>
        <taxon>Magnoliopsida</taxon>
        <taxon>Liliopsida</taxon>
        <taxon>Asparagales</taxon>
        <taxon>Orchidaceae</taxon>
        <taxon>Apostasioideae</taxon>
        <taxon>Apostasia</taxon>
    </lineage>
</organism>
<gene>
    <name evidence="5" type="primary">PCMP-H14</name>
    <name evidence="5" type="ORF">AXF42_Ash014826</name>
</gene>
<dbReference type="EC" id="3.6.1.-" evidence="5"/>
<dbReference type="Pfam" id="PF13041">
    <property type="entry name" value="PPR_2"/>
    <property type="match status" value="2"/>
</dbReference>
<evidence type="ECO:0000256" key="2">
    <source>
        <dbReference type="PROSITE-ProRule" id="PRU00708"/>
    </source>
</evidence>
<feature type="repeat" description="PPR" evidence="2">
    <location>
        <begin position="329"/>
        <end position="363"/>
    </location>
</feature>
<evidence type="ECO:0000256" key="1">
    <source>
        <dbReference type="ARBA" id="ARBA00022737"/>
    </source>
</evidence>
<dbReference type="Proteomes" id="UP000236161">
    <property type="component" value="Unassembled WGS sequence"/>
</dbReference>
<accession>A0A2H9ZWE9</accession>
<dbReference type="PROSITE" id="PS51375">
    <property type="entry name" value="PPR"/>
    <property type="match status" value="3"/>
</dbReference>
<dbReference type="PANTHER" id="PTHR47926:SF379">
    <property type="entry name" value="TETRATRICOPEPTIDE-LIKE HELICAL DOMAIN SUPERFAMILY"/>
    <property type="match status" value="1"/>
</dbReference>
<dbReference type="Gene3D" id="1.25.40.10">
    <property type="entry name" value="Tetratricopeptide repeat domain"/>
    <property type="match status" value="2"/>
</dbReference>
<dbReference type="FunFam" id="1.25.40.10:FF:000348">
    <property type="entry name" value="Pentatricopeptide repeat-containing protein chloroplastic"/>
    <property type="match status" value="1"/>
</dbReference>
<dbReference type="InterPro" id="IPR002885">
    <property type="entry name" value="PPR_rpt"/>
</dbReference>
<feature type="domain" description="DYW" evidence="4">
    <location>
        <begin position="544"/>
        <end position="636"/>
    </location>
</feature>
<dbReference type="NCBIfam" id="TIGR00756">
    <property type="entry name" value="PPR"/>
    <property type="match status" value="4"/>
</dbReference>
<dbReference type="GO" id="GO:0008270">
    <property type="term" value="F:zinc ion binding"/>
    <property type="evidence" value="ECO:0007669"/>
    <property type="project" value="InterPro"/>
</dbReference>
<keyword evidence="5" id="KW-0378">Hydrolase</keyword>
<dbReference type="GO" id="GO:0009451">
    <property type="term" value="P:RNA modification"/>
    <property type="evidence" value="ECO:0007669"/>
    <property type="project" value="InterPro"/>
</dbReference>
<dbReference type="Pfam" id="PF20431">
    <property type="entry name" value="E_motif"/>
    <property type="match status" value="1"/>
</dbReference>
<dbReference type="InterPro" id="IPR032867">
    <property type="entry name" value="DYW_dom"/>
</dbReference>